<protein>
    <submittedName>
        <fullName evidence="2">Uncharacterized protein</fullName>
    </submittedName>
</protein>
<evidence type="ECO:0000256" key="1">
    <source>
        <dbReference type="SAM" id="Phobius"/>
    </source>
</evidence>
<comment type="caution">
    <text evidence="2">The sequence shown here is derived from an EMBL/GenBank/DDBJ whole genome shotgun (WGS) entry which is preliminary data.</text>
</comment>
<sequence>MFDYMYPTHYPLPGHHINTYPAEQLQHTGIKFLLSTLGDTALAATVLWFIKLYIQNGVVPSAKQVWDSFKLLYLRYYFALASIYVVVIFGFVLLIVPGALLAPIAALTVVIMVFDNLGLTEARRRGKNMAIQNWDLTLGVFTSLYWQLLFY</sequence>
<dbReference type="EMBL" id="JABFCR010000076">
    <property type="protein sequence ID" value="NNU34879.1"/>
    <property type="molecule type" value="Genomic_DNA"/>
</dbReference>
<dbReference type="Proteomes" id="UP000566071">
    <property type="component" value="Unassembled WGS sequence"/>
</dbReference>
<keyword evidence="3" id="KW-1185">Reference proteome</keyword>
<dbReference type="RefSeq" id="WP_175270545.1">
    <property type="nucleotide sequence ID" value="NZ_JABFCR010000076.1"/>
</dbReference>
<feature type="transmembrane region" description="Helical" evidence="1">
    <location>
        <begin position="32"/>
        <end position="54"/>
    </location>
</feature>
<evidence type="ECO:0000313" key="3">
    <source>
        <dbReference type="Proteomes" id="UP000566071"/>
    </source>
</evidence>
<gene>
    <name evidence="2" type="ORF">HK413_13990</name>
</gene>
<keyword evidence="1" id="KW-1133">Transmembrane helix</keyword>
<name>A0ABX1W6C7_9SPHI</name>
<feature type="transmembrane region" description="Helical" evidence="1">
    <location>
        <begin position="74"/>
        <end position="94"/>
    </location>
</feature>
<keyword evidence="1" id="KW-0812">Transmembrane</keyword>
<keyword evidence="1" id="KW-0472">Membrane</keyword>
<accession>A0ABX1W6C7</accession>
<feature type="transmembrane region" description="Helical" evidence="1">
    <location>
        <begin position="100"/>
        <end position="119"/>
    </location>
</feature>
<organism evidence="2 3">
    <name type="scientific">Mucilaginibacter humi</name>
    <dbReference type="NCBI Taxonomy" id="2732510"/>
    <lineage>
        <taxon>Bacteria</taxon>
        <taxon>Pseudomonadati</taxon>
        <taxon>Bacteroidota</taxon>
        <taxon>Sphingobacteriia</taxon>
        <taxon>Sphingobacteriales</taxon>
        <taxon>Sphingobacteriaceae</taxon>
        <taxon>Mucilaginibacter</taxon>
    </lineage>
</organism>
<evidence type="ECO:0000313" key="2">
    <source>
        <dbReference type="EMBL" id="NNU34879.1"/>
    </source>
</evidence>
<reference evidence="2 3" key="1">
    <citation type="submission" date="2020-05" db="EMBL/GenBank/DDBJ databases">
        <authorList>
            <person name="Khan S.A."/>
            <person name="Jeon C.O."/>
            <person name="Chun B.H."/>
        </authorList>
    </citation>
    <scope>NUCLEOTIDE SEQUENCE [LARGE SCALE GENOMIC DNA]</scope>
    <source>
        <strain evidence="2 3">S1162</strain>
    </source>
</reference>
<proteinExistence type="predicted"/>